<keyword evidence="3" id="KW-1185">Reference proteome</keyword>
<accession>A0ABX9JQN8</accession>
<keyword evidence="1" id="KW-0732">Signal</keyword>
<sequence length="264" mass="28186">MTLRLIGLGTGVVLLASTLGACDAQQQDPQCVVARAVSDGSTGSFATSFTLVPGEDPAASCARLKPEVVGLQKYFSQNPAATDRDPNVKDRVGIRSQPWWVVSKKYTVDPDAAVLRYAVGDLTTDAPGPDNYCEVPSFDGPTRVELRSAVVGEPGLSLTYAWSNVRIYNTPDIPGTLFVADLTYAENTCLTKYKVKGIWPVVTCSKTIKVDGKDQVVPDETKCDPKADPSVGRLRGSGINPSFDVKCDPDALICVLKDPSAAFP</sequence>
<proteinExistence type="predicted"/>
<reference evidence="2 3" key="1">
    <citation type="submission" date="2018-08" db="EMBL/GenBank/DDBJ databases">
        <title>Genomic Encyclopedia of Archaeal and Bacterial Type Strains, Phase II (KMG-II): from individual species to whole genera.</title>
        <authorList>
            <person name="Goeker M."/>
        </authorList>
    </citation>
    <scope>NUCLEOTIDE SEQUENCE [LARGE SCALE GENOMIC DNA]</scope>
    <source>
        <strain evidence="2 3">DSM 2261</strain>
    </source>
</reference>
<protein>
    <recommendedName>
        <fullName evidence="4">Lipoprotein MlpA</fullName>
    </recommendedName>
</protein>
<evidence type="ECO:0008006" key="4">
    <source>
        <dbReference type="Google" id="ProtNLM"/>
    </source>
</evidence>
<organism evidence="2 3">
    <name type="scientific">Archangium gephyra</name>
    <dbReference type="NCBI Taxonomy" id="48"/>
    <lineage>
        <taxon>Bacteria</taxon>
        <taxon>Pseudomonadati</taxon>
        <taxon>Myxococcota</taxon>
        <taxon>Myxococcia</taxon>
        <taxon>Myxococcales</taxon>
        <taxon>Cystobacterineae</taxon>
        <taxon>Archangiaceae</taxon>
        <taxon>Archangium</taxon>
    </lineage>
</organism>
<dbReference type="EMBL" id="QUMU01000014">
    <property type="protein sequence ID" value="REG24547.1"/>
    <property type="molecule type" value="Genomic_DNA"/>
</dbReference>
<name>A0ABX9JQN8_9BACT</name>
<evidence type="ECO:0000313" key="2">
    <source>
        <dbReference type="EMBL" id="REG24547.1"/>
    </source>
</evidence>
<comment type="caution">
    <text evidence="2">The sequence shown here is derived from an EMBL/GenBank/DDBJ whole genome shotgun (WGS) entry which is preliminary data.</text>
</comment>
<gene>
    <name evidence="2" type="ORF">ATI61_114155</name>
</gene>
<dbReference type="PROSITE" id="PS51257">
    <property type="entry name" value="PROKAR_LIPOPROTEIN"/>
    <property type="match status" value="1"/>
</dbReference>
<dbReference type="Proteomes" id="UP000256345">
    <property type="component" value="Unassembled WGS sequence"/>
</dbReference>
<evidence type="ECO:0000313" key="3">
    <source>
        <dbReference type="Proteomes" id="UP000256345"/>
    </source>
</evidence>
<evidence type="ECO:0000256" key="1">
    <source>
        <dbReference type="SAM" id="SignalP"/>
    </source>
</evidence>
<dbReference type="RefSeq" id="WP_047855795.1">
    <property type="nucleotide sequence ID" value="NZ_CP011509.1"/>
</dbReference>
<feature type="chain" id="PRO_5045698953" description="Lipoprotein MlpA" evidence="1">
    <location>
        <begin position="22"/>
        <end position="264"/>
    </location>
</feature>
<feature type="signal peptide" evidence="1">
    <location>
        <begin position="1"/>
        <end position="21"/>
    </location>
</feature>